<organism evidence="2 3">
    <name type="scientific">candidate division WWE3 bacterium GW2011_GWA2_46_9</name>
    <dbReference type="NCBI Taxonomy" id="1619111"/>
    <lineage>
        <taxon>Bacteria</taxon>
        <taxon>Katanobacteria</taxon>
    </lineage>
</organism>
<comment type="caution">
    <text evidence="2">The sequence shown here is derived from an EMBL/GenBank/DDBJ whole genome shotgun (WGS) entry which is preliminary data.</text>
</comment>
<evidence type="ECO:0000313" key="3">
    <source>
        <dbReference type="Proteomes" id="UP000033946"/>
    </source>
</evidence>
<reference evidence="2 3" key="1">
    <citation type="journal article" date="2015" name="Nature">
        <title>rRNA introns, odd ribosomes, and small enigmatic genomes across a large radiation of phyla.</title>
        <authorList>
            <person name="Brown C.T."/>
            <person name="Hug L.A."/>
            <person name="Thomas B.C."/>
            <person name="Sharon I."/>
            <person name="Castelle C.J."/>
            <person name="Singh A."/>
            <person name="Wilkins M.J."/>
            <person name="Williams K.H."/>
            <person name="Banfield J.F."/>
        </authorList>
    </citation>
    <scope>NUCLEOTIDE SEQUENCE [LARGE SCALE GENOMIC DNA]</scope>
</reference>
<dbReference type="Proteomes" id="UP000033946">
    <property type="component" value="Unassembled WGS sequence"/>
</dbReference>
<dbReference type="InterPro" id="IPR038740">
    <property type="entry name" value="BioF2-like_GNAT_dom"/>
</dbReference>
<dbReference type="Pfam" id="PF13480">
    <property type="entry name" value="Acetyltransf_6"/>
    <property type="match status" value="1"/>
</dbReference>
<sequence>MSLQIIKSASLFSKMKGQWNELYSELVFATPFQTWEWNFLYWEYFRGNKRLQIVKFEDNNRLVGILPLCIRCQDGLRILEPIGTRGTDYIHLLIKTASSVEILKRFVNWFDKNRFDLLNLEDIPETAPYLDVLIDTFRSNGLIVNYNKAYCPCYEIELPESWNDYLVSLSKRRKMDLEYHRRYALKHFSEVALIHRTVGEIKKHFELHQKARLSKNDVGTYTNQKVKEFMDEFARVTFDKGMLQIIFLSMDNVLTASILGIEDKNRRYNITIGYDPNYAKYRPGSLLYGYDIENCIIKGIDIYDLSRGSDSYKNALGAKKKYNARIVAARSNETIEKYLKNQRRYWDDKDYAPTAD</sequence>
<protein>
    <submittedName>
        <fullName evidence="2">Protein involved in cellulose biosynthesis (CelD)-like protein</fullName>
    </submittedName>
</protein>
<dbReference type="Gene3D" id="3.40.630.30">
    <property type="match status" value="1"/>
</dbReference>
<name>A0A0G1QTT5_UNCKA</name>
<proteinExistence type="predicted"/>
<accession>A0A0G1QTT5</accession>
<gene>
    <name evidence="2" type="ORF">UX69_C0019G0002</name>
</gene>
<feature type="domain" description="BioF2-like acetyltransferase" evidence="1">
    <location>
        <begin position="176"/>
        <end position="313"/>
    </location>
</feature>
<evidence type="ECO:0000259" key="1">
    <source>
        <dbReference type="Pfam" id="PF13480"/>
    </source>
</evidence>
<dbReference type="AlphaFoldDB" id="A0A0G1QTT5"/>
<dbReference type="InterPro" id="IPR016181">
    <property type="entry name" value="Acyl_CoA_acyltransferase"/>
</dbReference>
<dbReference type="SUPFAM" id="SSF55729">
    <property type="entry name" value="Acyl-CoA N-acyltransferases (Nat)"/>
    <property type="match status" value="1"/>
</dbReference>
<evidence type="ECO:0000313" key="2">
    <source>
        <dbReference type="EMBL" id="KKU48299.1"/>
    </source>
</evidence>
<dbReference type="EMBL" id="LCNE01000019">
    <property type="protein sequence ID" value="KKU48299.1"/>
    <property type="molecule type" value="Genomic_DNA"/>
</dbReference>